<accession>A0AAD3M1Q5</accession>
<feature type="domain" description="C2H2-type" evidence="6">
    <location>
        <begin position="177"/>
        <end position="205"/>
    </location>
</feature>
<dbReference type="Pfam" id="PF00096">
    <property type="entry name" value="zf-C2H2"/>
    <property type="match status" value="3"/>
</dbReference>
<name>A0AAD3M1Q5_LATJO</name>
<evidence type="ECO:0000256" key="5">
    <source>
        <dbReference type="PROSITE-ProRule" id="PRU00042"/>
    </source>
</evidence>
<proteinExistence type="predicted"/>
<keyword evidence="8" id="KW-1185">Reference proteome</keyword>
<organism evidence="7 8">
    <name type="scientific">Lates japonicus</name>
    <name type="common">Japanese lates</name>
    <dbReference type="NCBI Taxonomy" id="270547"/>
    <lineage>
        <taxon>Eukaryota</taxon>
        <taxon>Metazoa</taxon>
        <taxon>Chordata</taxon>
        <taxon>Craniata</taxon>
        <taxon>Vertebrata</taxon>
        <taxon>Euteleostomi</taxon>
        <taxon>Actinopterygii</taxon>
        <taxon>Neopterygii</taxon>
        <taxon>Teleostei</taxon>
        <taxon>Neoteleostei</taxon>
        <taxon>Acanthomorphata</taxon>
        <taxon>Carangaria</taxon>
        <taxon>Carangaria incertae sedis</taxon>
        <taxon>Centropomidae</taxon>
        <taxon>Lates</taxon>
    </lineage>
</organism>
<dbReference type="EMBL" id="BRZM01000001">
    <property type="protein sequence ID" value="GLD45987.1"/>
    <property type="molecule type" value="Genomic_DNA"/>
</dbReference>
<keyword evidence="2" id="KW-0677">Repeat</keyword>
<evidence type="ECO:0000256" key="1">
    <source>
        <dbReference type="ARBA" id="ARBA00022723"/>
    </source>
</evidence>
<dbReference type="SMART" id="SM00355">
    <property type="entry name" value="ZnF_C2H2"/>
    <property type="match status" value="4"/>
</dbReference>
<evidence type="ECO:0000313" key="7">
    <source>
        <dbReference type="EMBL" id="GLD45987.1"/>
    </source>
</evidence>
<dbReference type="Gene3D" id="3.30.160.60">
    <property type="entry name" value="Classic Zinc Finger"/>
    <property type="match status" value="3"/>
</dbReference>
<evidence type="ECO:0000313" key="8">
    <source>
        <dbReference type="Proteomes" id="UP001279410"/>
    </source>
</evidence>
<evidence type="ECO:0000256" key="4">
    <source>
        <dbReference type="ARBA" id="ARBA00022833"/>
    </source>
</evidence>
<feature type="domain" description="C2H2-type" evidence="6">
    <location>
        <begin position="149"/>
        <end position="176"/>
    </location>
</feature>
<dbReference type="GO" id="GO:0005634">
    <property type="term" value="C:nucleus"/>
    <property type="evidence" value="ECO:0007669"/>
    <property type="project" value="TreeGrafter"/>
</dbReference>
<dbReference type="InterPro" id="IPR050688">
    <property type="entry name" value="Zinc_finger/UBP_domain"/>
</dbReference>
<dbReference type="GO" id="GO:0045944">
    <property type="term" value="P:positive regulation of transcription by RNA polymerase II"/>
    <property type="evidence" value="ECO:0007669"/>
    <property type="project" value="TreeGrafter"/>
</dbReference>
<evidence type="ECO:0000256" key="3">
    <source>
        <dbReference type="ARBA" id="ARBA00022771"/>
    </source>
</evidence>
<feature type="domain" description="C2H2-type" evidence="6">
    <location>
        <begin position="121"/>
        <end position="148"/>
    </location>
</feature>
<comment type="caution">
    <text evidence="7">The sequence shown here is derived from an EMBL/GenBank/DDBJ whole genome shotgun (WGS) entry which is preliminary data.</text>
</comment>
<dbReference type="GO" id="GO:0008270">
    <property type="term" value="F:zinc ion binding"/>
    <property type="evidence" value="ECO:0007669"/>
    <property type="project" value="UniProtKB-KW"/>
</dbReference>
<dbReference type="PANTHER" id="PTHR24403:SF36">
    <property type="entry name" value="ZINC FINGER PROTEIN 335"/>
    <property type="match status" value="1"/>
</dbReference>
<feature type="domain" description="C2H2-type" evidence="6">
    <location>
        <begin position="93"/>
        <end position="120"/>
    </location>
</feature>
<evidence type="ECO:0000259" key="6">
    <source>
        <dbReference type="PROSITE" id="PS50157"/>
    </source>
</evidence>
<dbReference type="PROSITE" id="PS50157">
    <property type="entry name" value="ZINC_FINGER_C2H2_2"/>
    <property type="match status" value="4"/>
</dbReference>
<protein>
    <submittedName>
        <fullName evidence="7">Zinc finger protein 335 isoform X1</fullName>
    </submittedName>
</protein>
<gene>
    <name evidence="7" type="ORF">AKAME5_000042000</name>
</gene>
<dbReference type="Proteomes" id="UP001279410">
    <property type="component" value="Unassembled WGS sequence"/>
</dbReference>
<reference evidence="7" key="1">
    <citation type="submission" date="2022-08" db="EMBL/GenBank/DDBJ databases">
        <title>Genome sequencing of akame (Lates japonicus).</title>
        <authorList>
            <person name="Hashiguchi Y."/>
            <person name="Takahashi H."/>
        </authorList>
    </citation>
    <scope>NUCLEOTIDE SEQUENCE</scope>
    <source>
        <strain evidence="7">Kochi</strain>
    </source>
</reference>
<dbReference type="FunFam" id="3.30.160.60:FF:003059">
    <property type="entry name" value="Zinc finger protein 335"/>
    <property type="match status" value="1"/>
</dbReference>
<keyword evidence="4" id="KW-0862">Zinc</keyword>
<dbReference type="FunFam" id="3.30.160.60:FF:000100">
    <property type="entry name" value="Zinc finger 45-like"/>
    <property type="match status" value="1"/>
</dbReference>
<keyword evidence="3 5" id="KW-0863">Zinc-finger</keyword>
<dbReference type="AlphaFoldDB" id="A0AAD3M1Q5"/>
<dbReference type="GO" id="GO:0050769">
    <property type="term" value="P:positive regulation of neurogenesis"/>
    <property type="evidence" value="ECO:0007669"/>
    <property type="project" value="TreeGrafter"/>
</dbReference>
<dbReference type="GO" id="GO:0000978">
    <property type="term" value="F:RNA polymerase II cis-regulatory region sequence-specific DNA binding"/>
    <property type="evidence" value="ECO:0007669"/>
    <property type="project" value="TreeGrafter"/>
</dbReference>
<dbReference type="GO" id="GO:0007420">
    <property type="term" value="P:brain development"/>
    <property type="evidence" value="ECO:0007669"/>
    <property type="project" value="TreeGrafter"/>
</dbReference>
<dbReference type="InterPro" id="IPR013087">
    <property type="entry name" value="Znf_C2H2_type"/>
</dbReference>
<evidence type="ECO:0000256" key="2">
    <source>
        <dbReference type="ARBA" id="ARBA00022737"/>
    </source>
</evidence>
<sequence length="416" mass="47568">MGRTWRLTYPVSPSWRLLEEWSVAHPEEPVRRRRRPFFTLQQIEELKQQQDDTPRLQNTIRLPDGVLQQVELSSEAPPSPSAVSSPSLSTKRFSCRICMESFHGRSDMENHKRAHLDANTFKCPDCDFTSTSWPEVKAHMEQHSYLRPHKCPNCSFASKNKKDLRRHMMTHTNEKPFSCKLCGQRFNRNGHLKFHMERLHNQDHPTRKNRTATSQQTIILNSDEEALATLQSLQGHQTVITPERLQALGQEHIIVAQEQALSDQEEGTYIQQITTIDGQTVQHLMTGDNQVTEVQYIISQDGVQHLIPQEYVVVADGNHIQMPDGQIIQYEHDGAFLQEQQIAVSHDGQIQYLPVSSEQQIVNPEELEAAAHTAVTAVAEAAMAQTQTVYTEATPEQLEQLQQQGIHYDVITFTEE</sequence>
<keyword evidence="1" id="KW-0479">Metal-binding</keyword>
<dbReference type="SUPFAM" id="SSF57667">
    <property type="entry name" value="beta-beta-alpha zinc fingers"/>
    <property type="match status" value="2"/>
</dbReference>
<dbReference type="PROSITE" id="PS00028">
    <property type="entry name" value="ZINC_FINGER_C2H2_1"/>
    <property type="match status" value="2"/>
</dbReference>
<dbReference type="InterPro" id="IPR036236">
    <property type="entry name" value="Znf_C2H2_sf"/>
</dbReference>
<dbReference type="PANTHER" id="PTHR24403">
    <property type="entry name" value="ZINC FINGER PROTEIN"/>
    <property type="match status" value="1"/>
</dbReference>